<sequence>MASSQPPYGHPGPSNYYQHPAPPPHYAYGNHSPVHGPAPYQYQYPVPPMNAHHHPIHPSSSPRNRGGYPHSRGGPVPGYQNYHPHPHAPPPHHYPYPQHSHSPGPYPPPPPNKYPQPYSPSYAPVHPSSPYSPAWQGQPLSPLPKQLSMLPPVSTSPGPPPPTQPPAQEESIPPLSNTVEHEAEPQPAEHVPTPPPRSPPTHVGSIRTLDKATGGSISHPSSPSQSTAGASTAAKFGSWVIWSKRPSDPSNAPGIIISSRARPPEEVVQNALDLPTPPPSPDSESKFSQSEIHSGAETLIEQAPVPSSSTTATETTTTPACSTAPDTPVPGSPLSTNTSISIAAASSSPSKEKDQIENITATPPTESKALIEKDAPAAATTDDSQPTAVPSQASESTSEKTTSPAAPAPKAAPKSWASLLRPTGTAQPKGPNSLPTSSIVGFSIPADSPSSSAQAQSNHAQAQKKKPELIALLTSAPSAPPIPPKIRPRGLVNSGNMCFANAVLQVLVYCPPFWRLFSELGKIADEAEGSGVGSIFGEREGKSTTPLVEATVRFLREFAPKREVTGKGKGVDRERFGSAGYEEVEDDDILDSFLPTYVYDALKEQKRFDHMRGGHQEDAEEFLGFYLDTLEEELLSLASSLQPATVSGEKDEHSRQEEGWLEVGKRNRAVMTRTVKSAESPITRIFGGKFRSTLHVPHQKDSAMVEDWRSLRLDIQREQIHNIKEALTFISSPQSVQVTSVTRPGQTLDATQLVQIEALPPILVLHLKRFLYDPAKGEVAKVGKQVAFAPELEIGPEVMAPGKKIHTTRYKLFGVLYHHGLSASGGHYTLDVLHPNIDMMTTTKPREAWIRIDDELVSDVRAEDVFGGMDRDDRCAYLLFYRRVGGPIGRT</sequence>
<comment type="caution">
    <text evidence="1">The sequence shown here is derived from an EMBL/GenBank/DDBJ whole genome shotgun (WGS) entry which is preliminary data.</text>
</comment>
<organism evidence="1 2">
    <name type="scientific">Hygrophoropsis aurantiaca</name>
    <dbReference type="NCBI Taxonomy" id="72124"/>
    <lineage>
        <taxon>Eukaryota</taxon>
        <taxon>Fungi</taxon>
        <taxon>Dikarya</taxon>
        <taxon>Basidiomycota</taxon>
        <taxon>Agaricomycotina</taxon>
        <taxon>Agaricomycetes</taxon>
        <taxon>Agaricomycetidae</taxon>
        <taxon>Boletales</taxon>
        <taxon>Coniophorineae</taxon>
        <taxon>Hygrophoropsidaceae</taxon>
        <taxon>Hygrophoropsis</taxon>
    </lineage>
</organism>
<name>A0ACB7ZZ75_9AGAM</name>
<reference evidence="1" key="1">
    <citation type="journal article" date="2021" name="New Phytol.">
        <title>Evolutionary innovations through gain and loss of genes in the ectomycorrhizal Boletales.</title>
        <authorList>
            <person name="Wu G."/>
            <person name="Miyauchi S."/>
            <person name="Morin E."/>
            <person name="Kuo A."/>
            <person name="Drula E."/>
            <person name="Varga T."/>
            <person name="Kohler A."/>
            <person name="Feng B."/>
            <person name="Cao Y."/>
            <person name="Lipzen A."/>
            <person name="Daum C."/>
            <person name="Hundley H."/>
            <person name="Pangilinan J."/>
            <person name="Johnson J."/>
            <person name="Barry K."/>
            <person name="LaButti K."/>
            <person name="Ng V."/>
            <person name="Ahrendt S."/>
            <person name="Min B."/>
            <person name="Choi I.G."/>
            <person name="Park H."/>
            <person name="Plett J.M."/>
            <person name="Magnuson J."/>
            <person name="Spatafora J.W."/>
            <person name="Nagy L.G."/>
            <person name="Henrissat B."/>
            <person name="Grigoriev I.V."/>
            <person name="Yang Z.L."/>
            <person name="Xu J."/>
            <person name="Martin F.M."/>
        </authorList>
    </citation>
    <scope>NUCLEOTIDE SEQUENCE</scope>
    <source>
        <strain evidence="1">ATCC 28755</strain>
    </source>
</reference>
<proteinExistence type="predicted"/>
<evidence type="ECO:0000313" key="1">
    <source>
        <dbReference type="EMBL" id="KAH7906033.1"/>
    </source>
</evidence>
<keyword evidence="2" id="KW-1185">Reference proteome</keyword>
<accession>A0ACB7ZZ75</accession>
<evidence type="ECO:0000313" key="2">
    <source>
        <dbReference type="Proteomes" id="UP000790377"/>
    </source>
</evidence>
<dbReference type="EMBL" id="MU268081">
    <property type="protein sequence ID" value="KAH7906033.1"/>
    <property type="molecule type" value="Genomic_DNA"/>
</dbReference>
<gene>
    <name evidence="1" type="ORF">BJ138DRAFT_1130156</name>
</gene>
<protein>
    <submittedName>
        <fullName evidence="1">Cysteine proteinase</fullName>
    </submittedName>
</protein>
<dbReference type="Proteomes" id="UP000790377">
    <property type="component" value="Unassembled WGS sequence"/>
</dbReference>